<dbReference type="InterPro" id="IPR001130">
    <property type="entry name" value="TatD-like"/>
</dbReference>
<keyword evidence="2 4" id="KW-0479">Metal-binding</keyword>
<evidence type="ECO:0000313" key="6">
    <source>
        <dbReference type="Proteomes" id="UP000254069"/>
    </source>
</evidence>
<keyword evidence="3 5" id="KW-0378">Hydrolase</keyword>
<reference evidence="5 6" key="1">
    <citation type="submission" date="2018-06" db="EMBL/GenBank/DDBJ databases">
        <authorList>
            <consortium name="Pathogen Informatics"/>
            <person name="Doyle S."/>
        </authorList>
    </citation>
    <scope>NUCLEOTIDE SEQUENCE [LARGE SCALE GENOMIC DNA]</scope>
    <source>
        <strain evidence="5 6">NCTC10738</strain>
    </source>
</reference>
<dbReference type="EMBL" id="UGYO01000001">
    <property type="protein sequence ID" value="SUI48123.1"/>
    <property type="molecule type" value="Genomic_DNA"/>
</dbReference>
<dbReference type="PANTHER" id="PTHR46124:SF3">
    <property type="entry name" value="HYDROLASE"/>
    <property type="match status" value="1"/>
</dbReference>
<keyword evidence="6" id="KW-1185">Reference proteome</keyword>
<dbReference type="PANTHER" id="PTHR46124">
    <property type="entry name" value="D-AMINOACYL-TRNA DEACYLASE"/>
    <property type="match status" value="1"/>
</dbReference>
<dbReference type="Proteomes" id="UP000254069">
    <property type="component" value="Unassembled WGS sequence"/>
</dbReference>
<dbReference type="InterPro" id="IPR018228">
    <property type="entry name" value="DNase_TatD-rel_CS"/>
</dbReference>
<dbReference type="FunFam" id="3.20.20.140:FF:000005">
    <property type="entry name" value="TatD family hydrolase"/>
    <property type="match status" value="1"/>
</dbReference>
<protein>
    <submittedName>
        <fullName evidence="5">Uncharacterized deoxyribonuclease YjjV</fullName>
        <ecNumber evidence="5">3.1.21.-</ecNumber>
    </submittedName>
</protein>
<proteinExistence type="inferred from homology"/>
<dbReference type="Pfam" id="PF01026">
    <property type="entry name" value="TatD_DNase"/>
    <property type="match status" value="1"/>
</dbReference>
<dbReference type="SUPFAM" id="SSF51556">
    <property type="entry name" value="Metallo-dependent hydrolases"/>
    <property type="match status" value="1"/>
</dbReference>
<dbReference type="PIRSF" id="PIRSF005902">
    <property type="entry name" value="DNase_TatD"/>
    <property type="match status" value="1"/>
</dbReference>
<comment type="similarity">
    <text evidence="1">Belongs to the metallo-dependent hydrolases superfamily. TatD-type hydrolase family.</text>
</comment>
<feature type="binding site" evidence="4">
    <location>
        <position position="6"/>
    </location>
    <ligand>
        <name>a divalent metal cation</name>
        <dbReference type="ChEBI" id="CHEBI:60240"/>
        <label>1</label>
    </ligand>
</feature>
<dbReference type="PROSITE" id="PS01091">
    <property type="entry name" value="TATD_3"/>
    <property type="match status" value="1"/>
</dbReference>
<dbReference type="GO" id="GO:0016788">
    <property type="term" value="F:hydrolase activity, acting on ester bonds"/>
    <property type="evidence" value="ECO:0007669"/>
    <property type="project" value="InterPro"/>
</dbReference>
<evidence type="ECO:0000256" key="3">
    <source>
        <dbReference type="ARBA" id="ARBA00022801"/>
    </source>
</evidence>
<dbReference type="AlphaFoldDB" id="A0A379YQY5"/>
<dbReference type="CDD" id="cd01310">
    <property type="entry name" value="TatD_DNAse"/>
    <property type="match status" value="1"/>
</dbReference>
<feature type="binding site" evidence="4">
    <location>
        <position position="8"/>
    </location>
    <ligand>
        <name>a divalent metal cation</name>
        <dbReference type="ChEBI" id="CHEBI:60240"/>
        <label>1</label>
    </ligand>
</feature>
<feature type="binding site" evidence="4">
    <location>
        <position position="97"/>
    </location>
    <ligand>
        <name>a divalent metal cation</name>
        <dbReference type="ChEBI" id="CHEBI:60240"/>
        <label>1</label>
    </ligand>
</feature>
<evidence type="ECO:0000256" key="4">
    <source>
        <dbReference type="PIRSR" id="PIRSR005902-1"/>
    </source>
</evidence>
<dbReference type="PROSITE" id="PS01137">
    <property type="entry name" value="TATD_1"/>
    <property type="match status" value="1"/>
</dbReference>
<dbReference type="GO" id="GO:0005829">
    <property type="term" value="C:cytosol"/>
    <property type="evidence" value="ECO:0007669"/>
    <property type="project" value="TreeGrafter"/>
</dbReference>
<feature type="binding site" evidence="4">
    <location>
        <position position="165"/>
    </location>
    <ligand>
        <name>a divalent metal cation</name>
        <dbReference type="ChEBI" id="CHEBI:60240"/>
        <label>2</label>
    </ligand>
</feature>
<gene>
    <name evidence="5" type="primary">yjjV</name>
    <name evidence="5" type="ORF">NCTC10738_00331</name>
</gene>
<sequence>MIFDSHAHLDFSDFDHDRQALMAAMKAAGIGGAIIPGVSPRHWSKQKAIAHQLQLPFTLGIHPWYCPKSIAESDLALTALKSEFTSVNDPLMVGIGECGLDKPKAELAQDNPAHVPWNLQYRVLEGQLDLAAELKLPLILHSVKTHNELLGMLKQHSLPRGGVVHAFNGSYETAIAYLELGFKLGIGGLLLNKNAKKLRDAVGKLPLDALLVETDSPSMTPGFLPEKRNTPLTLVQIIAELADLQKKTNVLISEHLQQNLMQLFEL</sequence>
<evidence type="ECO:0000256" key="2">
    <source>
        <dbReference type="ARBA" id="ARBA00022723"/>
    </source>
</evidence>
<feature type="binding site" evidence="4">
    <location>
        <position position="141"/>
    </location>
    <ligand>
        <name>a divalent metal cation</name>
        <dbReference type="ChEBI" id="CHEBI:60240"/>
        <label>2</label>
    </ligand>
</feature>
<evidence type="ECO:0000313" key="5">
    <source>
        <dbReference type="EMBL" id="SUI48123.1"/>
    </source>
</evidence>
<organism evidence="5 6">
    <name type="scientific">Shewanella algae</name>
    <dbReference type="NCBI Taxonomy" id="38313"/>
    <lineage>
        <taxon>Bacteria</taxon>
        <taxon>Pseudomonadati</taxon>
        <taxon>Pseudomonadota</taxon>
        <taxon>Gammaproteobacteria</taxon>
        <taxon>Alteromonadales</taxon>
        <taxon>Shewanellaceae</taxon>
        <taxon>Shewanella</taxon>
    </lineage>
</organism>
<name>A0A379YQY5_9GAMM</name>
<feature type="binding site" evidence="4">
    <location>
        <position position="215"/>
    </location>
    <ligand>
        <name>a divalent metal cation</name>
        <dbReference type="ChEBI" id="CHEBI:60240"/>
        <label>1</label>
    </ligand>
</feature>
<dbReference type="InterPro" id="IPR032466">
    <property type="entry name" value="Metal_Hydrolase"/>
</dbReference>
<accession>A0A379YQY5</accession>
<dbReference type="EC" id="3.1.21.-" evidence="5"/>
<dbReference type="GO" id="GO:0046872">
    <property type="term" value="F:metal ion binding"/>
    <property type="evidence" value="ECO:0007669"/>
    <property type="project" value="UniProtKB-KW"/>
</dbReference>
<evidence type="ECO:0000256" key="1">
    <source>
        <dbReference type="ARBA" id="ARBA00009275"/>
    </source>
</evidence>
<dbReference type="Gene3D" id="3.20.20.140">
    <property type="entry name" value="Metal-dependent hydrolases"/>
    <property type="match status" value="1"/>
</dbReference>